<dbReference type="GO" id="GO:0000976">
    <property type="term" value="F:transcription cis-regulatory region binding"/>
    <property type="evidence" value="ECO:0007669"/>
    <property type="project" value="TreeGrafter"/>
</dbReference>
<organism evidence="6 7">
    <name type="scientific">Brochothrix campestris FSL F6-1037</name>
    <dbReference type="NCBI Taxonomy" id="1265861"/>
    <lineage>
        <taxon>Bacteria</taxon>
        <taxon>Bacillati</taxon>
        <taxon>Bacillota</taxon>
        <taxon>Bacilli</taxon>
        <taxon>Bacillales</taxon>
        <taxon>Listeriaceae</taxon>
        <taxon>Brochothrix</taxon>
    </lineage>
</organism>
<dbReference type="PATRIC" id="fig|1265861.3.peg.1398"/>
<dbReference type="InterPro" id="IPR036390">
    <property type="entry name" value="WH_DNA-bd_sf"/>
</dbReference>
<evidence type="ECO:0000256" key="4">
    <source>
        <dbReference type="ARBA" id="ARBA00023163"/>
    </source>
</evidence>
<keyword evidence="3" id="KW-0238">DNA-binding</keyword>
<keyword evidence="4" id="KW-0804">Transcription</keyword>
<dbReference type="Proteomes" id="UP000019243">
    <property type="component" value="Unassembled WGS sequence"/>
</dbReference>
<dbReference type="STRING" id="1265861.BCAMP_07115"/>
<dbReference type="PANTHER" id="PTHR30126">
    <property type="entry name" value="HTH-TYPE TRANSCRIPTIONAL REGULATOR"/>
    <property type="match status" value="1"/>
</dbReference>
<evidence type="ECO:0000256" key="1">
    <source>
        <dbReference type="ARBA" id="ARBA00009437"/>
    </source>
</evidence>
<keyword evidence="2" id="KW-0805">Transcription regulation</keyword>
<dbReference type="Pfam" id="PF03466">
    <property type="entry name" value="LysR_substrate"/>
    <property type="match status" value="1"/>
</dbReference>
<keyword evidence="7" id="KW-1185">Reference proteome</keyword>
<dbReference type="InterPro" id="IPR005119">
    <property type="entry name" value="LysR_subst-bd"/>
</dbReference>
<dbReference type="GO" id="GO:0003700">
    <property type="term" value="F:DNA-binding transcription factor activity"/>
    <property type="evidence" value="ECO:0007669"/>
    <property type="project" value="InterPro"/>
</dbReference>
<proteinExistence type="inferred from homology"/>
<protein>
    <submittedName>
        <fullName evidence="6">Transcriptional regulator</fullName>
    </submittedName>
</protein>
<accession>W7D276</accession>
<comment type="similarity">
    <text evidence="1">Belongs to the LysR transcriptional regulatory family.</text>
</comment>
<evidence type="ECO:0000313" key="6">
    <source>
        <dbReference type="EMBL" id="EUJ39388.1"/>
    </source>
</evidence>
<dbReference type="SUPFAM" id="SSF46785">
    <property type="entry name" value="Winged helix' DNA-binding domain"/>
    <property type="match status" value="1"/>
</dbReference>
<reference evidence="6 7" key="1">
    <citation type="submission" date="2012-12" db="EMBL/GenBank/DDBJ databases">
        <title>Novel taxa of Listeriaceae from agricultural environments in the United States.</title>
        <authorList>
            <person name="den Bakker H.C."/>
            <person name="Allred A."/>
            <person name="Warchocki S."/>
            <person name="Wright E.M."/>
            <person name="Burrell A."/>
            <person name="Nightingale K.K."/>
            <person name="Kephart D."/>
            <person name="Wiedmann M."/>
        </authorList>
    </citation>
    <scope>NUCLEOTIDE SEQUENCE [LARGE SCALE GENOMIC DNA]</scope>
    <source>
        <strain evidence="6 7">FSL F6-1037</strain>
    </source>
</reference>
<dbReference type="RefSeq" id="WP_035314611.1">
    <property type="nucleotide sequence ID" value="NZ_AODH01000027.1"/>
</dbReference>
<evidence type="ECO:0000259" key="5">
    <source>
        <dbReference type="PROSITE" id="PS50931"/>
    </source>
</evidence>
<dbReference type="PROSITE" id="PS50931">
    <property type="entry name" value="HTH_LYSR"/>
    <property type="match status" value="1"/>
</dbReference>
<evidence type="ECO:0000256" key="2">
    <source>
        <dbReference type="ARBA" id="ARBA00023015"/>
    </source>
</evidence>
<dbReference type="AlphaFoldDB" id="W7D276"/>
<dbReference type="EMBL" id="AODH01000027">
    <property type="protein sequence ID" value="EUJ39388.1"/>
    <property type="molecule type" value="Genomic_DNA"/>
</dbReference>
<dbReference type="Gene3D" id="3.40.190.10">
    <property type="entry name" value="Periplasmic binding protein-like II"/>
    <property type="match status" value="2"/>
</dbReference>
<dbReference type="SUPFAM" id="SSF53850">
    <property type="entry name" value="Periplasmic binding protein-like II"/>
    <property type="match status" value="1"/>
</dbReference>
<evidence type="ECO:0000256" key="3">
    <source>
        <dbReference type="ARBA" id="ARBA00023125"/>
    </source>
</evidence>
<dbReference type="PANTHER" id="PTHR30126:SF40">
    <property type="entry name" value="HTH-TYPE TRANSCRIPTIONAL REGULATOR GLTR"/>
    <property type="match status" value="1"/>
</dbReference>
<name>W7D276_9LIST</name>
<dbReference type="PRINTS" id="PR00039">
    <property type="entry name" value="HTHLYSR"/>
</dbReference>
<feature type="domain" description="HTH lysR-type" evidence="5">
    <location>
        <begin position="1"/>
        <end position="56"/>
    </location>
</feature>
<evidence type="ECO:0000313" key="7">
    <source>
        <dbReference type="Proteomes" id="UP000019243"/>
    </source>
</evidence>
<dbReference type="InterPro" id="IPR036388">
    <property type="entry name" value="WH-like_DNA-bd_sf"/>
</dbReference>
<comment type="caution">
    <text evidence="6">The sequence shown here is derived from an EMBL/GenBank/DDBJ whole genome shotgun (WGS) entry which is preliminary data.</text>
</comment>
<dbReference type="InterPro" id="IPR000847">
    <property type="entry name" value="LysR_HTH_N"/>
</dbReference>
<dbReference type="Pfam" id="PF00126">
    <property type="entry name" value="HTH_1"/>
    <property type="match status" value="1"/>
</dbReference>
<dbReference type="Gene3D" id="1.10.10.10">
    <property type="entry name" value="Winged helix-like DNA-binding domain superfamily/Winged helix DNA-binding domain"/>
    <property type="match status" value="1"/>
</dbReference>
<dbReference type="OrthoDB" id="9785745at2"/>
<sequence length="274" mass="31036">MFKLIATFIAVYEHNSFTKAAEQLFLTQPTVSGHIKKLEDELECQLFIRTSNQAITACQSAHQFYPQAVSLISKWELNKQGLHDEKQLQQPLHFAASLTIGTELMPHLISYLSDIYPKSDIRLTICNSTDVITLMETARCDLGFIESDVISSQLSILPLCDDRLIKVSAPNDHWLIREQGSGLYHFTNRYLATQNISPSGTTVVNSNEVLVKLANAQLGNTLLSERYLPRLTVPTTFLTDEMTRQFSLVHQEQQLEDVFFAKLIQRIITFTATL</sequence>
<gene>
    <name evidence="6" type="ORF">BCAMP_07115</name>
</gene>